<evidence type="ECO:0000313" key="1">
    <source>
        <dbReference type="EMBL" id="KAK6805751.1"/>
    </source>
</evidence>
<dbReference type="Proteomes" id="UP001371456">
    <property type="component" value="Unassembled WGS sequence"/>
</dbReference>
<sequence>MGYYDTELTKKRLGTGKKSLILLWRRQLWSHFLKILMTRSSGSFTTNGLSTLQD</sequence>
<reference evidence="1 2" key="1">
    <citation type="submission" date="2024-02" db="EMBL/GenBank/DDBJ databases">
        <title>de novo genome assembly of Solanum bulbocastanum strain 11H21.</title>
        <authorList>
            <person name="Hosaka A.J."/>
        </authorList>
    </citation>
    <scope>NUCLEOTIDE SEQUENCE [LARGE SCALE GENOMIC DNA]</scope>
    <source>
        <tissue evidence="1">Young leaves</tissue>
    </source>
</reference>
<proteinExistence type="predicted"/>
<protein>
    <submittedName>
        <fullName evidence="1">Uncharacterized protein</fullName>
    </submittedName>
</protein>
<evidence type="ECO:0000313" key="2">
    <source>
        <dbReference type="Proteomes" id="UP001371456"/>
    </source>
</evidence>
<keyword evidence="2" id="KW-1185">Reference proteome</keyword>
<accession>A0AAN8UHN9</accession>
<name>A0AAN8UHN9_SOLBU</name>
<gene>
    <name evidence="1" type="ORF">RDI58_003536</name>
</gene>
<dbReference type="EMBL" id="JBANQN010000001">
    <property type="protein sequence ID" value="KAK6805751.1"/>
    <property type="molecule type" value="Genomic_DNA"/>
</dbReference>
<organism evidence="1 2">
    <name type="scientific">Solanum bulbocastanum</name>
    <name type="common">Wild potato</name>
    <dbReference type="NCBI Taxonomy" id="147425"/>
    <lineage>
        <taxon>Eukaryota</taxon>
        <taxon>Viridiplantae</taxon>
        <taxon>Streptophyta</taxon>
        <taxon>Embryophyta</taxon>
        <taxon>Tracheophyta</taxon>
        <taxon>Spermatophyta</taxon>
        <taxon>Magnoliopsida</taxon>
        <taxon>eudicotyledons</taxon>
        <taxon>Gunneridae</taxon>
        <taxon>Pentapetalae</taxon>
        <taxon>asterids</taxon>
        <taxon>lamiids</taxon>
        <taxon>Solanales</taxon>
        <taxon>Solanaceae</taxon>
        <taxon>Solanoideae</taxon>
        <taxon>Solaneae</taxon>
        <taxon>Solanum</taxon>
    </lineage>
</organism>
<dbReference type="AlphaFoldDB" id="A0AAN8UHN9"/>
<comment type="caution">
    <text evidence="1">The sequence shown here is derived from an EMBL/GenBank/DDBJ whole genome shotgun (WGS) entry which is preliminary data.</text>
</comment>